<dbReference type="Gene3D" id="2.40.420.20">
    <property type="match status" value="1"/>
</dbReference>
<dbReference type="GO" id="GO:0022857">
    <property type="term" value="F:transmembrane transporter activity"/>
    <property type="evidence" value="ECO:0007669"/>
    <property type="project" value="InterPro"/>
</dbReference>
<dbReference type="NCBIfam" id="TIGR01730">
    <property type="entry name" value="RND_mfp"/>
    <property type="match status" value="1"/>
</dbReference>
<gene>
    <name evidence="8" type="ORF">KK078_19500</name>
</gene>
<keyword evidence="9" id="KW-1185">Reference proteome</keyword>
<dbReference type="InterPro" id="IPR006143">
    <property type="entry name" value="RND_pump_MFP"/>
</dbReference>
<comment type="subcellular location">
    <subcellularLocation>
        <location evidence="1">Cell envelope</location>
    </subcellularLocation>
</comment>
<dbReference type="InterPro" id="IPR058624">
    <property type="entry name" value="MdtA-like_HH"/>
</dbReference>
<comment type="similarity">
    <text evidence="2">Belongs to the membrane fusion protein (MFP) (TC 8.A.1) family.</text>
</comment>
<evidence type="ECO:0000256" key="2">
    <source>
        <dbReference type="ARBA" id="ARBA00009477"/>
    </source>
</evidence>
<dbReference type="Gene3D" id="2.40.30.170">
    <property type="match status" value="1"/>
</dbReference>
<evidence type="ECO:0000256" key="1">
    <source>
        <dbReference type="ARBA" id="ARBA00004196"/>
    </source>
</evidence>
<dbReference type="Gene3D" id="1.10.287.470">
    <property type="entry name" value="Helix hairpin bin"/>
    <property type="match status" value="1"/>
</dbReference>
<dbReference type="Proteomes" id="UP001319180">
    <property type="component" value="Unassembled WGS sequence"/>
</dbReference>
<sequence>MLGSMALVAILNSCTSSSGNDGGMMQMPTPTLPVLTVANVATTTHREYAATLEGKVNVEIRPQVAGYLETIFIDEGDYVKAGQPLFRINDRPYREQVANTTASLKAAQANEAKAQLEVDRLTPLVKNNVVSEIQLQTAQASLESAKANVAQARAQMGNAEINAGYALIKAPVSGYIGHIPYKLGSLVGRGEDLPLTVLSDVKEIYAYFSLSEVDFLQFKEQVPGATLEEKLKNLPPVNLILADNTVYPEKGIVSTVEGQFDKTMGAITFRATFPNAAGLLRSGNTGRVSIPRNHAQALVVPQEATFELQDKVLVFVVSDSNKVASRPIRIKDQSSTYYFVEEGLKPGEKIVYQGLSRLRDGALIAPQPIALDSLLKTKPI</sequence>
<evidence type="ECO:0000259" key="6">
    <source>
        <dbReference type="Pfam" id="PF25944"/>
    </source>
</evidence>
<organism evidence="8 9">
    <name type="scientific">Dawidia soli</name>
    <dbReference type="NCBI Taxonomy" id="2782352"/>
    <lineage>
        <taxon>Bacteria</taxon>
        <taxon>Pseudomonadati</taxon>
        <taxon>Bacteroidota</taxon>
        <taxon>Cytophagia</taxon>
        <taxon>Cytophagales</taxon>
        <taxon>Chryseotaleaceae</taxon>
        <taxon>Dawidia</taxon>
    </lineage>
</organism>
<dbReference type="GO" id="GO:0005886">
    <property type="term" value="C:plasma membrane"/>
    <property type="evidence" value="ECO:0007669"/>
    <property type="project" value="TreeGrafter"/>
</dbReference>
<dbReference type="InterPro" id="IPR058626">
    <property type="entry name" value="MdtA-like_b-barrel"/>
</dbReference>
<dbReference type="PANTHER" id="PTHR30158">
    <property type="entry name" value="ACRA/E-RELATED COMPONENT OF DRUG EFFLUX TRANSPORTER"/>
    <property type="match status" value="1"/>
</dbReference>
<dbReference type="PANTHER" id="PTHR30158:SF23">
    <property type="entry name" value="MULTIDRUG RESISTANCE PROTEIN MEXA"/>
    <property type="match status" value="1"/>
</dbReference>
<dbReference type="AlphaFoldDB" id="A0AAP2DDJ8"/>
<dbReference type="Pfam" id="PF25917">
    <property type="entry name" value="BSH_RND"/>
    <property type="match status" value="1"/>
</dbReference>
<feature type="domain" description="Multidrug resistance protein MdtA-like alpha-helical hairpin" evidence="4">
    <location>
        <begin position="98"/>
        <end position="165"/>
    </location>
</feature>
<feature type="domain" description="Multidrug resistance protein MdtA-like C-terminal permuted SH3" evidence="7">
    <location>
        <begin position="296"/>
        <end position="357"/>
    </location>
</feature>
<evidence type="ECO:0000313" key="8">
    <source>
        <dbReference type="EMBL" id="MBT1688765.1"/>
    </source>
</evidence>
<dbReference type="InterPro" id="IPR058625">
    <property type="entry name" value="MdtA-like_BSH"/>
</dbReference>
<evidence type="ECO:0000259" key="5">
    <source>
        <dbReference type="Pfam" id="PF25917"/>
    </source>
</evidence>
<name>A0AAP2DDJ8_9BACT</name>
<evidence type="ECO:0000259" key="7">
    <source>
        <dbReference type="Pfam" id="PF25967"/>
    </source>
</evidence>
<comment type="caution">
    <text evidence="8">The sequence shown here is derived from an EMBL/GenBank/DDBJ whole genome shotgun (WGS) entry which is preliminary data.</text>
</comment>
<evidence type="ECO:0000256" key="3">
    <source>
        <dbReference type="SAM" id="Coils"/>
    </source>
</evidence>
<dbReference type="Pfam" id="PF25967">
    <property type="entry name" value="RND-MFP_C"/>
    <property type="match status" value="1"/>
</dbReference>
<dbReference type="GO" id="GO:0046677">
    <property type="term" value="P:response to antibiotic"/>
    <property type="evidence" value="ECO:0007669"/>
    <property type="project" value="TreeGrafter"/>
</dbReference>
<dbReference type="Gene3D" id="2.40.50.100">
    <property type="match status" value="1"/>
</dbReference>
<feature type="coiled-coil region" evidence="3">
    <location>
        <begin position="135"/>
        <end position="162"/>
    </location>
</feature>
<dbReference type="InterPro" id="IPR058627">
    <property type="entry name" value="MdtA-like_C"/>
</dbReference>
<accession>A0AAP2DDJ8</accession>
<dbReference type="Pfam" id="PF25944">
    <property type="entry name" value="Beta-barrel_RND"/>
    <property type="match status" value="1"/>
</dbReference>
<evidence type="ECO:0000313" key="9">
    <source>
        <dbReference type="Proteomes" id="UP001319180"/>
    </source>
</evidence>
<evidence type="ECO:0000259" key="4">
    <source>
        <dbReference type="Pfam" id="PF25876"/>
    </source>
</evidence>
<dbReference type="EMBL" id="JAHESC010000030">
    <property type="protein sequence ID" value="MBT1688765.1"/>
    <property type="molecule type" value="Genomic_DNA"/>
</dbReference>
<protein>
    <submittedName>
        <fullName evidence="8">Efflux RND transporter periplasmic adaptor subunit</fullName>
    </submittedName>
</protein>
<dbReference type="SUPFAM" id="SSF111369">
    <property type="entry name" value="HlyD-like secretion proteins"/>
    <property type="match status" value="1"/>
</dbReference>
<dbReference type="Pfam" id="PF25876">
    <property type="entry name" value="HH_MFP_RND"/>
    <property type="match status" value="1"/>
</dbReference>
<reference evidence="8 9" key="1">
    <citation type="submission" date="2021-05" db="EMBL/GenBank/DDBJ databases">
        <title>A Polyphasic approach of four new species of the genus Ohtaekwangia: Ohtaekwangia histidinii sp. nov., Ohtaekwangia cretensis sp. nov., Ohtaekwangia indiensis sp. nov., Ohtaekwangia reichenbachii sp. nov. from diverse environment.</title>
        <authorList>
            <person name="Octaviana S."/>
        </authorList>
    </citation>
    <scope>NUCLEOTIDE SEQUENCE [LARGE SCALE GENOMIC DNA]</scope>
    <source>
        <strain evidence="8 9">PWU37</strain>
    </source>
</reference>
<feature type="domain" description="Multidrug resistance protein MdtA-like beta-barrel" evidence="6">
    <location>
        <begin position="204"/>
        <end position="290"/>
    </location>
</feature>
<feature type="domain" description="Multidrug resistance protein MdtA-like barrel-sandwich hybrid" evidence="5">
    <location>
        <begin position="58"/>
        <end position="197"/>
    </location>
</feature>
<keyword evidence="3" id="KW-0175">Coiled coil</keyword>
<proteinExistence type="inferred from homology"/>
<dbReference type="GO" id="GO:0030313">
    <property type="term" value="C:cell envelope"/>
    <property type="evidence" value="ECO:0007669"/>
    <property type="project" value="UniProtKB-SubCell"/>
</dbReference>